<dbReference type="Gene3D" id="1.10.1040.10">
    <property type="entry name" value="N-(1-d-carboxylethyl)-l-norvaline Dehydrogenase, domain 2"/>
    <property type="match status" value="1"/>
</dbReference>
<dbReference type="InterPro" id="IPR036291">
    <property type="entry name" value="NAD(P)-bd_dom_sf"/>
</dbReference>
<feature type="domain" description="6-phosphogluconate dehydrogenase NADP-binding" evidence="3">
    <location>
        <begin position="25"/>
        <end position="173"/>
    </location>
</feature>
<dbReference type="CDD" id="cd00448">
    <property type="entry name" value="YjgF_YER057c_UK114_family"/>
    <property type="match status" value="1"/>
</dbReference>
<keyword evidence="5" id="KW-1185">Reference proteome</keyword>
<dbReference type="RefSeq" id="WP_345668987.1">
    <property type="nucleotide sequence ID" value="NZ_BAABKC010000045.1"/>
</dbReference>
<evidence type="ECO:0000256" key="2">
    <source>
        <dbReference type="SAM" id="MobiDB-lite"/>
    </source>
</evidence>
<dbReference type="InterPro" id="IPR006115">
    <property type="entry name" value="6PGDH_NADP-bd"/>
</dbReference>
<evidence type="ECO:0000256" key="1">
    <source>
        <dbReference type="ARBA" id="ARBA00009080"/>
    </source>
</evidence>
<dbReference type="InterPro" id="IPR035959">
    <property type="entry name" value="RutC-like_sf"/>
</dbReference>
<dbReference type="SUPFAM" id="SSF51735">
    <property type="entry name" value="NAD(P)-binding Rossmann-fold domains"/>
    <property type="match status" value="1"/>
</dbReference>
<name>A0ABP9KIM1_9ACTN</name>
<dbReference type="Pfam" id="PF01042">
    <property type="entry name" value="Ribonuc_L-PSP"/>
    <property type="match status" value="1"/>
</dbReference>
<proteinExistence type="inferred from homology"/>
<comment type="caution">
    <text evidence="4">The sequence shown here is derived from an EMBL/GenBank/DDBJ whole genome shotgun (WGS) entry which is preliminary data.</text>
</comment>
<feature type="region of interest" description="Disordered" evidence="2">
    <location>
        <begin position="284"/>
        <end position="308"/>
    </location>
</feature>
<reference evidence="5" key="1">
    <citation type="journal article" date="2019" name="Int. J. Syst. Evol. Microbiol.">
        <title>The Global Catalogue of Microorganisms (GCM) 10K type strain sequencing project: providing services to taxonomists for standard genome sequencing and annotation.</title>
        <authorList>
            <consortium name="The Broad Institute Genomics Platform"/>
            <consortium name="The Broad Institute Genome Sequencing Center for Infectious Disease"/>
            <person name="Wu L."/>
            <person name="Ma J."/>
        </authorList>
    </citation>
    <scope>NUCLEOTIDE SEQUENCE [LARGE SCALE GENOMIC DNA]</scope>
    <source>
        <strain evidence="5">JCM 18410</strain>
    </source>
</reference>
<dbReference type="InterPro" id="IPR008927">
    <property type="entry name" value="6-PGluconate_DH-like_C_sf"/>
</dbReference>
<dbReference type="EMBL" id="BAABKC010000045">
    <property type="protein sequence ID" value="GAA5058029.1"/>
    <property type="molecule type" value="Genomic_DNA"/>
</dbReference>
<protein>
    <recommendedName>
        <fullName evidence="3">6-phosphogluconate dehydrogenase NADP-binding domain-containing protein</fullName>
    </recommendedName>
</protein>
<dbReference type="SUPFAM" id="SSF55298">
    <property type="entry name" value="YjgF-like"/>
    <property type="match status" value="1"/>
</dbReference>
<dbReference type="PANTHER" id="PTHR43060:SF15">
    <property type="entry name" value="3-HYDROXYISOBUTYRATE DEHYDROGENASE-LIKE 1, MITOCHONDRIAL-RELATED"/>
    <property type="match status" value="1"/>
</dbReference>
<sequence>MKKPDPTAETTTEQTTTGKPDPTQKIAFLGLGHMGAPMARRLLAAGHPVTVWNRTAAKAGPLVAEGARHAASPADAARDADVVITMLTGPDALAAVADAVLPALPPGARWIEMSTVGPDAVRALAARVGDRATLVDAPVTGSTDRAATGRLAIFAGGDTTGVDHVLATLGAVTRTGPAGSGAALKLVLNAAALVGIGIVAEALRLAAALGLDEDTARTALAAGPLAGAAARAFAEDVHFATALAVKDLDLAARAAQLPVVRAVSDQYRQAAAHEPALAAADVSRTARHLSSTPTGSSTMRVTLDDPADAPQPLTPYYSQVARVEQADGGALLFLSGQIAEGDTVAEQSRGVFETIAALLKAHGAGLEHIVSIRTYLTDIGDLPAYGAVRRAYLTGTPPTSMTMEVPRLFRPEARIEVEAVAAVPARL</sequence>
<evidence type="ECO:0000313" key="5">
    <source>
        <dbReference type="Proteomes" id="UP001500124"/>
    </source>
</evidence>
<dbReference type="Proteomes" id="UP001500124">
    <property type="component" value="Unassembled WGS sequence"/>
</dbReference>
<evidence type="ECO:0000259" key="3">
    <source>
        <dbReference type="Pfam" id="PF03446"/>
    </source>
</evidence>
<evidence type="ECO:0000313" key="4">
    <source>
        <dbReference type="EMBL" id="GAA5058029.1"/>
    </source>
</evidence>
<dbReference type="Gene3D" id="3.40.50.720">
    <property type="entry name" value="NAD(P)-binding Rossmann-like Domain"/>
    <property type="match status" value="1"/>
</dbReference>
<dbReference type="PROSITE" id="PS00895">
    <property type="entry name" value="3_HYDROXYISOBUT_DH"/>
    <property type="match status" value="1"/>
</dbReference>
<dbReference type="PANTHER" id="PTHR43060">
    <property type="entry name" value="3-HYDROXYISOBUTYRATE DEHYDROGENASE-LIKE 1, MITOCHONDRIAL-RELATED"/>
    <property type="match status" value="1"/>
</dbReference>
<dbReference type="InterPro" id="IPR002204">
    <property type="entry name" value="3-OH-isobutyrate_DH-rel_CS"/>
</dbReference>
<organism evidence="4 5">
    <name type="scientific">Streptomyces similanensis</name>
    <dbReference type="NCBI Taxonomy" id="1274988"/>
    <lineage>
        <taxon>Bacteria</taxon>
        <taxon>Bacillati</taxon>
        <taxon>Actinomycetota</taxon>
        <taxon>Actinomycetes</taxon>
        <taxon>Kitasatosporales</taxon>
        <taxon>Streptomycetaceae</taxon>
        <taxon>Streptomyces</taxon>
    </lineage>
</organism>
<dbReference type="InterPro" id="IPR006175">
    <property type="entry name" value="YjgF/YER057c/UK114"/>
</dbReference>
<dbReference type="Pfam" id="PF03446">
    <property type="entry name" value="NAD_binding_2"/>
    <property type="match status" value="1"/>
</dbReference>
<dbReference type="Gene3D" id="3.30.1330.40">
    <property type="entry name" value="RutC-like"/>
    <property type="match status" value="1"/>
</dbReference>
<accession>A0ABP9KIM1</accession>
<feature type="compositionally biased region" description="Low complexity" evidence="2">
    <location>
        <begin position="7"/>
        <end position="23"/>
    </location>
</feature>
<dbReference type="SUPFAM" id="SSF48179">
    <property type="entry name" value="6-phosphogluconate dehydrogenase C-terminal domain-like"/>
    <property type="match status" value="1"/>
</dbReference>
<comment type="similarity">
    <text evidence="1">Belongs to the HIBADH-related family.</text>
</comment>
<feature type="compositionally biased region" description="Polar residues" evidence="2">
    <location>
        <begin position="288"/>
        <end position="300"/>
    </location>
</feature>
<gene>
    <name evidence="4" type="ORF">GCM10023336_32520</name>
</gene>
<feature type="region of interest" description="Disordered" evidence="2">
    <location>
        <begin position="1"/>
        <end position="23"/>
    </location>
</feature>
<dbReference type="InterPro" id="IPR013328">
    <property type="entry name" value="6PGD_dom2"/>
</dbReference>